<organism evidence="12 13">
    <name type="scientific">Halovenus rubra</name>
    <dbReference type="NCBI Taxonomy" id="869890"/>
    <lineage>
        <taxon>Archaea</taxon>
        <taxon>Methanobacteriati</taxon>
        <taxon>Methanobacteriota</taxon>
        <taxon>Stenosarchaea group</taxon>
        <taxon>Halobacteria</taxon>
        <taxon>Halobacteriales</taxon>
        <taxon>Haloarculaceae</taxon>
        <taxon>Halovenus</taxon>
    </lineage>
</organism>
<protein>
    <recommendedName>
        <fullName evidence="6">Plant-type L-asparaginase</fullName>
        <ecNumber evidence="1">3.5.1.1</ecNumber>
    </recommendedName>
    <alternativeName>
        <fullName evidence="5">L-asparagine amidohydrolase</fullName>
    </alternativeName>
</protein>
<comment type="catalytic activity">
    <reaction evidence="7">
        <text>L-asparagine + H2O = L-aspartate + NH4(+)</text>
        <dbReference type="Rhea" id="RHEA:21016"/>
        <dbReference type="ChEBI" id="CHEBI:15377"/>
        <dbReference type="ChEBI" id="CHEBI:28938"/>
        <dbReference type="ChEBI" id="CHEBI:29991"/>
        <dbReference type="ChEBI" id="CHEBI:58048"/>
        <dbReference type="EC" id="3.5.1.1"/>
    </reaction>
</comment>
<feature type="binding site" evidence="9">
    <location>
        <begin position="213"/>
        <end position="216"/>
    </location>
    <ligand>
        <name>substrate</name>
    </ligand>
</feature>
<reference evidence="12 13" key="1">
    <citation type="journal article" date="2014" name="Int. J. Syst. Evol. Microbiol.">
        <title>Complete genome sequence of Corynebacterium casei LMG S-19264T (=DSM 44701T), isolated from a smear-ripened cheese.</title>
        <authorList>
            <consortium name="US DOE Joint Genome Institute (JGI-PGF)"/>
            <person name="Walter F."/>
            <person name="Albersmeier A."/>
            <person name="Kalinowski J."/>
            <person name="Ruckert C."/>
        </authorList>
    </citation>
    <scope>NUCLEOTIDE SEQUENCE [LARGE SCALE GENOMIC DNA]</scope>
    <source>
        <strain evidence="12 13">CGMCC 4.7215</strain>
    </source>
</reference>
<feature type="compositionally biased region" description="Basic and acidic residues" evidence="11">
    <location>
        <begin position="12"/>
        <end position="24"/>
    </location>
</feature>
<proteinExistence type="predicted"/>
<evidence type="ECO:0000256" key="8">
    <source>
        <dbReference type="PIRSR" id="PIRSR600246-1"/>
    </source>
</evidence>
<dbReference type="GO" id="GO:0008233">
    <property type="term" value="F:peptidase activity"/>
    <property type="evidence" value="ECO:0007669"/>
    <property type="project" value="UniProtKB-KW"/>
</dbReference>
<gene>
    <name evidence="12" type="ORF">ACFQJ7_07875</name>
</gene>
<evidence type="ECO:0000313" key="12">
    <source>
        <dbReference type="EMBL" id="MFC7125957.1"/>
    </source>
</evidence>
<feature type="active site" description="Nucleophile" evidence="8">
    <location>
        <position position="164"/>
    </location>
</feature>
<dbReference type="GO" id="GO:0004067">
    <property type="term" value="F:asparaginase activity"/>
    <property type="evidence" value="ECO:0007669"/>
    <property type="project" value="UniProtKB-EC"/>
</dbReference>
<keyword evidence="2" id="KW-0645">Protease</keyword>
<dbReference type="GO" id="GO:0006508">
    <property type="term" value="P:proteolysis"/>
    <property type="evidence" value="ECO:0007669"/>
    <property type="project" value="UniProtKB-KW"/>
</dbReference>
<dbReference type="RefSeq" id="WP_267638109.1">
    <property type="nucleotide sequence ID" value="NZ_JAODIY010000011.1"/>
</dbReference>
<dbReference type="PANTHER" id="PTHR10188">
    <property type="entry name" value="L-ASPARAGINASE"/>
    <property type="match status" value="1"/>
</dbReference>
<dbReference type="AlphaFoldDB" id="A0ABD5XC36"/>
<evidence type="ECO:0000256" key="3">
    <source>
        <dbReference type="ARBA" id="ARBA00022801"/>
    </source>
</evidence>
<feature type="site" description="Cleavage; by autolysis" evidence="10">
    <location>
        <begin position="163"/>
        <end position="164"/>
    </location>
</feature>
<feature type="region of interest" description="Disordered" evidence="11">
    <location>
        <begin position="1"/>
        <end position="34"/>
    </location>
</feature>
<dbReference type="InterPro" id="IPR029055">
    <property type="entry name" value="Ntn_hydrolases_N"/>
</dbReference>
<dbReference type="PANTHER" id="PTHR10188:SF6">
    <property type="entry name" value="N(4)-(BETA-N-ACETYLGLUCOSAMINYL)-L-ASPARAGINASE"/>
    <property type="match status" value="1"/>
</dbReference>
<dbReference type="CDD" id="cd04703">
    <property type="entry name" value="Asparaginase_2_like_1"/>
    <property type="match status" value="1"/>
</dbReference>
<evidence type="ECO:0000256" key="7">
    <source>
        <dbReference type="ARBA" id="ARBA00049366"/>
    </source>
</evidence>
<evidence type="ECO:0000256" key="9">
    <source>
        <dbReference type="PIRSR" id="PIRSR600246-2"/>
    </source>
</evidence>
<evidence type="ECO:0000256" key="6">
    <source>
        <dbReference type="ARBA" id="ARBA00044776"/>
    </source>
</evidence>
<dbReference type="Proteomes" id="UP001596414">
    <property type="component" value="Unassembled WGS sequence"/>
</dbReference>
<evidence type="ECO:0000256" key="4">
    <source>
        <dbReference type="ARBA" id="ARBA00022813"/>
    </source>
</evidence>
<evidence type="ECO:0000313" key="13">
    <source>
        <dbReference type="Proteomes" id="UP001596414"/>
    </source>
</evidence>
<accession>A0ABD5XC36</accession>
<dbReference type="SUPFAM" id="SSF56235">
    <property type="entry name" value="N-terminal nucleophile aminohydrolases (Ntn hydrolases)"/>
    <property type="match status" value="1"/>
</dbReference>
<dbReference type="FunFam" id="3.60.20.30:FF:000001">
    <property type="entry name" value="Isoaspartyl peptidase/L-asparaginase"/>
    <property type="match status" value="1"/>
</dbReference>
<evidence type="ECO:0000256" key="5">
    <source>
        <dbReference type="ARBA" id="ARBA00030414"/>
    </source>
</evidence>
<dbReference type="Pfam" id="PF01112">
    <property type="entry name" value="Asparaginase_2"/>
    <property type="match status" value="1"/>
</dbReference>
<evidence type="ECO:0000256" key="2">
    <source>
        <dbReference type="ARBA" id="ARBA00022670"/>
    </source>
</evidence>
<feature type="binding site" evidence="9">
    <location>
        <begin position="191"/>
        <end position="194"/>
    </location>
    <ligand>
        <name>substrate</name>
    </ligand>
</feature>
<name>A0ABD5XC36_9EURY</name>
<dbReference type="EC" id="3.5.1.1" evidence="1"/>
<keyword evidence="4" id="KW-0068">Autocatalytic cleavage</keyword>
<keyword evidence="3" id="KW-0378">Hydrolase</keyword>
<evidence type="ECO:0000256" key="11">
    <source>
        <dbReference type="SAM" id="MobiDB-lite"/>
    </source>
</evidence>
<dbReference type="InterPro" id="IPR000246">
    <property type="entry name" value="Peptidase_T2"/>
</dbReference>
<evidence type="ECO:0000256" key="1">
    <source>
        <dbReference type="ARBA" id="ARBA00012920"/>
    </source>
</evidence>
<comment type="caution">
    <text evidence="12">The sequence shown here is derived from an EMBL/GenBank/DDBJ whole genome shotgun (WGS) entry which is preliminary data.</text>
</comment>
<dbReference type="Gene3D" id="3.60.20.30">
    <property type="entry name" value="(Glycosyl)asparaginase"/>
    <property type="match status" value="1"/>
</dbReference>
<sequence>MQLLVHGGAGSEPREPEPRQKTLDEAASTGAMAETPTDAVIEATRVLESGPRFNAGVGGAVQSDGVVRTDAGLMTGDGTTGGACSMPGVEHAIEVARVVAEETPHIMVSGEHALSLADAFDVPTEQDLWTERTRTRWTELDPVESNNMREHLSWLREKFGGSDTVGAVASDGEHMAAATSTGGRWCAVAGRVGDVPQVGAGFYATENTAVSTTGAGEAIAKFGLARHVADAIETGDTPAEATTRLIDEFDETTDATAGVIAVDSEGRTGEAFNSSAMQTAQDTQ</sequence>
<dbReference type="EMBL" id="JBHSZQ010000011">
    <property type="protein sequence ID" value="MFC7125957.1"/>
    <property type="molecule type" value="Genomic_DNA"/>
</dbReference>
<evidence type="ECO:0000256" key="10">
    <source>
        <dbReference type="PIRSR" id="PIRSR600246-3"/>
    </source>
</evidence>